<protein>
    <submittedName>
        <fullName evidence="2">MFS transporter</fullName>
    </submittedName>
</protein>
<dbReference type="Proteomes" id="UP000805614">
    <property type="component" value="Unassembled WGS sequence"/>
</dbReference>
<evidence type="ECO:0000313" key="2">
    <source>
        <dbReference type="EMBL" id="MBC6470338.1"/>
    </source>
</evidence>
<gene>
    <name evidence="2" type="ORF">HKK74_33325</name>
</gene>
<feature type="transmembrane region" description="Helical" evidence="1">
    <location>
        <begin position="92"/>
        <end position="112"/>
    </location>
</feature>
<accession>A0ABR7M157</accession>
<keyword evidence="1" id="KW-1133">Transmembrane helix</keyword>
<feature type="non-terminal residue" evidence="2">
    <location>
        <position position="1"/>
    </location>
</feature>
<organism evidence="2 3">
    <name type="scientific">Actinomadura alba</name>
    <dbReference type="NCBI Taxonomy" id="406431"/>
    <lineage>
        <taxon>Bacteria</taxon>
        <taxon>Bacillati</taxon>
        <taxon>Actinomycetota</taxon>
        <taxon>Actinomycetes</taxon>
        <taxon>Streptosporangiales</taxon>
        <taxon>Thermomonosporaceae</taxon>
        <taxon>Actinomadura</taxon>
    </lineage>
</organism>
<keyword evidence="1" id="KW-0472">Membrane</keyword>
<dbReference type="EMBL" id="JABVEC010000039">
    <property type="protein sequence ID" value="MBC6470338.1"/>
    <property type="molecule type" value="Genomic_DNA"/>
</dbReference>
<sequence length="136" mass="14010">TPPQRAGAAAAISETSQELGGALGIAILGSIVNAVYRSQMTNAISTDISPAAAESARDTLPGALQVAEHVPGQLRTELIETARDAFSQGLQLTATIAAPVMLGLAVLTAVLLRHVHTVAEPQNQPVLNQEEEPACP</sequence>
<reference evidence="2 3" key="1">
    <citation type="submission" date="2020-06" db="EMBL/GenBank/DDBJ databases">
        <title>Actinomadura xiongansis sp. nov., isolated from soil of Baiyangdian.</title>
        <authorList>
            <person name="Zhang X."/>
        </authorList>
    </citation>
    <scope>NUCLEOTIDE SEQUENCE [LARGE SCALE GENOMIC DNA]</scope>
    <source>
        <strain evidence="2 3">HBUM206468</strain>
    </source>
</reference>
<evidence type="ECO:0000256" key="1">
    <source>
        <dbReference type="SAM" id="Phobius"/>
    </source>
</evidence>
<keyword evidence="1" id="KW-0812">Transmembrane</keyword>
<proteinExistence type="predicted"/>
<name>A0ABR7M157_9ACTN</name>
<feature type="transmembrane region" description="Helical" evidence="1">
    <location>
        <begin position="19"/>
        <end position="36"/>
    </location>
</feature>
<comment type="caution">
    <text evidence="2">The sequence shown here is derived from an EMBL/GenBank/DDBJ whole genome shotgun (WGS) entry which is preliminary data.</text>
</comment>
<evidence type="ECO:0000313" key="3">
    <source>
        <dbReference type="Proteomes" id="UP000805614"/>
    </source>
</evidence>
<keyword evidence="3" id="KW-1185">Reference proteome</keyword>